<feature type="non-terminal residue" evidence="1">
    <location>
        <position position="276"/>
    </location>
</feature>
<reference evidence="1" key="1">
    <citation type="submission" date="2023-10" db="EMBL/GenBank/DDBJ databases">
        <authorList>
            <person name="Chen Y."/>
            <person name="Shah S."/>
            <person name="Dougan E. K."/>
            <person name="Thang M."/>
            <person name="Chan C."/>
        </authorList>
    </citation>
    <scope>NUCLEOTIDE SEQUENCE [LARGE SCALE GENOMIC DNA]</scope>
</reference>
<dbReference type="Proteomes" id="UP001189429">
    <property type="component" value="Unassembled WGS sequence"/>
</dbReference>
<feature type="non-terminal residue" evidence="1">
    <location>
        <position position="1"/>
    </location>
</feature>
<name>A0ABN9PZ20_9DINO</name>
<gene>
    <name evidence="1" type="ORF">PCOR1329_LOCUS6371</name>
</gene>
<dbReference type="EMBL" id="CAUYUJ010001704">
    <property type="protein sequence ID" value="CAK0797219.1"/>
    <property type="molecule type" value="Genomic_DNA"/>
</dbReference>
<comment type="caution">
    <text evidence="1">The sequence shown here is derived from an EMBL/GenBank/DDBJ whole genome shotgun (WGS) entry which is preliminary data.</text>
</comment>
<keyword evidence="2" id="KW-1185">Reference proteome</keyword>
<evidence type="ECO:0000313" key="2">
    <source>
        <dbReference type="Proteomes" id="UP001189429"/>
    </source>
</evidence>
<organism evidence="1 2">
    <name type="scientific">Prorocentrum cordatum</name>
    <dbReference type="NCBI Taxonomy" id="2364126"/>
    <lineage>
        <taxon>Eukaryota</taxon>
        <taxon>Sar</taxon>
        <taxon>Alveolata</taxon>
        <taxon>Dinophyceae</taxon>
        <taxon>Prorocentrales</taxon>
        <taxon>Prorocentraceae</taxon>
        <taxon>Prorocentrum</taxon>
    </lineage>
</organism>
<protein>
    <submittedName>
        <fullName evidence="1">Uncharacterized protein</fullName>
    </submittedName>
</protein>
<proteinExistence type="predicted"/>
<accession>A0ABN9PZ20</accession>
<evidence type="ECO:0000313" key="1">
    <source>
        <dbReference type="EMBL" id="CAK0797219.1"/>
    </source>
</evidence>
<sequence length="276" mass="29289">AVGRGRQVAEEAGGAGARCGLRPVRQRAEDLPQGRVPAAIAWRGRLRNEGADRSARRCQRGERCQQVPGSTGLDEGICQGASSIRGMDKVSSGPLSLSSCSTPQVVRGAAAMYRKSHNTVKPGEQGKRDYVYPQAVHQPNFRFGGGKADAVSGAGAKLALNMAAADDGSVARTRLAQKAAEDYRHVKHPKPFQKMHYMQGPGGPPVAQDHVFGAKSGEDTTSVEVCIKGCYSLQEQLPDQDLGRCTKLGRRNVTTETRAFGVPSVRADIPGPSSKG</sequence>